<proteinExistence type="predicted"/>
<feature type="transmembrane region" description="Helical" evidence="2">
    <location>
        <begin position="204"/>
        <end position="225"/>
    </location>
</feature>
<comment type="caution">
    <text evidence="4">The sequence shown here is derived from an EMBL/GenBank/DDBJ whole genome shotgun (WGS) entry which is preliminary data.</text>
</comment>
<dbReference type="InterPro" id="IPR053001">
    <property type="entry name" value="MNNG_permease-like"/>
</dbReference>
<feature type="transmembrane region" description="Helical" evidence="2">
    <location>
        <begin position="280"/>
        <end position="298"/>
    </location>
</feature>
<feature type="compositionally biased region" description="Basic and acidic residues" evidence="1">
    <location>
        <begin position="404"/>
        <end position="414"/>
    </location>
</feature>
<keyword evidence="2" id="KW-1133">Transmembrane helix</keyword>
<dbReference type="EMBL" id="LHQR01000065">
    <property type="protein sequence ID" value="KXG49152.1"/>
    <property type="molecule type" value="Genomic_DNA"/>
</dbReference>
<feature type="transmembrane region" description="Helical" evidence="2">
    <location>
        <begin position="304"/>
        <end position="323"/>
    </location>
</feature>
<feature type="domain" description="DUF3533" evidence="3">
    <location>
        <begin position="19"/>
        <end position="377"/>
    </location>
</feature>
<evidence type="ECO:0000256" key="2">
    <source>
        <dbReference type="SAM" id="Phobius"/>
    </source>
</evidence>
<organism evidence="4 5">
    <name type="scientific">Penicillium patulum</name>
    <name type="common">Penicillium griseofulvum</name>
    <dbReference type="NCBI Taxonomy" id="5078"/>
    <lineage>
        <taxon>Eukaryota</taxon>
        <taxon>Fungi</taxon>
        <taxon>Dikarya</taxon>
        <taxon>Ascomycota</taxon>
        <taxon>Pezizomycotina</taxon>
        <taxon>Eurotiomycetes</taxon>
        <taxon>Eurotiomycetidae</taxon>
        <taxon>Eurotiales</taxon>
        <taxon>Aspergillaceae</taxon>
        <taxon>Penicillium</taxon>
    </lineage>
</organism>
<dbReference type="GeneID" id="63706035"/>
<reference evidence="4 5" key="1">
    <citation type="journal article" date="2016" name="BMC Genomics">
        <title>Genome sequencing and secondary metabolism of the postharvest pathogen Penicillium griseofulvum.</title>
        <authorList>
            <person name="Banani H."/>
            <person name="Marcet-Houben M."/>
            <person name="Ballester A.R."/>
            <person name="Abbruscato P."/>
            <person name="Gonzalez-Candelas L."/>
            <person name="Gabaldon T."/>
            <person name="Spadaro D."/>
        </authorList>
    </citation>
    <scope>NUCLEOTIDE SEQUENCE [LARGE SCALE GENOMIC DNA]</scope>
    <source>
        <strain evidence="4 5">PG3</strain>
    </source>
</reference>
<dbReference type="OrthoDB" id="2140105at2759"/>
<dbReference type="STRING" id="5078.A0A135LJK5"/>
<sequence>MGAWKEIRSRFLPAVIAMFLLLQALFLVNMCYLYATQFRSANRYHNFNVLYVDYDGGIIGKSVSDAYHQLQGDGFPTLLLESSNKYPQPEDIRAAVCRGDYWGAVYTSQGGSTGLASALANGSRPPISLTYIWNGVRYPVFSQAAVYSSILKLIEATRSTYQANNGSSVATSIDLSNAATLEAFLNPIHVDEINIKGTEQGTRVFYNTVSMVMPIIQQFFFILALNGISTHFDAFTKLSWKANGLIRAIASILYTLMGALLMTGYIWAFRESWGQQGSRFVLTWVMLWLLMHINFLFFDITTAFIPIQFMPFIVLTWVILNVASTISPFELSPGFFRWGYALPSHEAYQVLIQIWSGGCNNRLYRALPIMFSWWIIGVPIAVYAIQYRCKAAVDALETLDHPGVESQSEAKDTITNEPVTPAGTSSRESDHNGDSIEPIPLRHIA</sequence>
<accession>A0A135LJK5</accession>
<dbReference type="Proteomes" id="UP000070168">
    <property type="component" value="Unassembled WGS sequence"/>
</dbReference>
<keyword evidence="2" id="KW-0472">Membrane</keyword>
<evidence type="ECO:0000259" key="3">
    <source>
        <dbReference type="Pfam" id="PF12051"/>
    </source>
</evidence>
<feature type="transmembrane region" description="Helical" evidence="2">
    <location>
        <begin position="245"/>
        <end position="268"/>
    </location>
</feature>
<keyword evidence="2" id="KW-0812">Transmembrane</keyword>
<dbReference type="PANTHER" id="PTHR34814:SF2">
    <property type="entry name" value="DUF3533 DOMAIN-CONTAINING PROTEIN"/>
    <property type="match status" value="1"/>
</dbReference>
<evidence type="ECO:0000256" key="1">
    <source>
        <dbReference type="SAM" id="MobiDB-lite"/>
    </source>
</evidence>
<feature type="region of interest" description="Disordered" evidence="1">
    <location>
        <begin position="404"/>
        <end position="445"/>
    </location>
</feature>
<dbReference type="RefSeq" id="XP_040647688.1">
    <property type="nucleotide sequence ID" value="XM_040790735.1"/>
</dbReference>
<evidence type="ECO:0000313" key="5">
    <source>
        <dbReference type="Proteomes" id="UP000070168"/>
    </source>
</evidence>
<feature type="transmembrane region" description="Helical" evidence="2">
    <location>
        <begin position="363"/>
        <end position="385"/>
    </location>
</feature>
<dbReference type="OMA" id="MCYLYAT"/>
<dbReference type="AlphaFoldDB" id="A0A135LJK5"/>
<evidence type="ECO:0000313" key="4">
    <source>
        <dbReference type="EMBL" id="KXG49152.1"/>
    </source>
</evidence>
<dbReference type="GO" id="GO:0016020">
    <property type="term" value="C:membrane"/>
    <property type="evidence" value="ECO:0007669"/>
    <property type="project" value="TreeGrafter"/>
</dbReference>
<dbReference type="Pfam" id="PF12051">
    <property type="entry name" value="DUF3533"/>
    <property type="match status" value="1"/>
</dbReference>
<gene>
    <name evidence="4" type="ORF">PGRI_030220</name>
</gene>
<keyword evidence="5" id="KW-1185">Reference proteome</keyword>
<feature type="transmembrane region" description="Helical" evidence="2">
    <location>
        <begin position="12"/>
        <end position="35"/>
    </location>
</feature>
<protein>
    <recommendedName>
        <fullName evidence="3">DUF3533 domain-containing protein</fullName>
    </recommendedName>
</protein>
<dbReference type="PANTHER" id="PTHR34814">
    <property type="entry name" value="NITROSOGUANIDINE RESISTANCE PROTEIN SNG1"/>
    <property type="match status" value="1"/>
</dbReference>
<name>A0A135LJK5_PENPA</name>
<dbReference type="InterPro" id="IPR022703">
    <property type="entry name" value="DUF3533"/>
</dbReference>
<feature type="compositionally biased region" description="Polar residues" evidence="1">
    <location>
        <begin position="415"/>
        <end position="426"/>
    </location>
</feature>